<dbReference type="Gramene" id="AUR62044041-RA">
    <property type="protein sequence ID" value="AUR62044041-RA:cds"/>
    <property type="gene ID" value="AUR62044041"/>
</dbReference>
<accession>A0A803ND53</accession>
<feature type="compositionally biased region" description="Basic and acidic residues" evidence="2">
    <location>
        <begin position="156"/>
        <end position="194"/>
    </location>
</feature>
<keyword evidence="1" id="KW-0175">Coiled coil</keyword>
<feature type="coiled-coil region" evidence="1">
    <location>
        <begin position="123"/>
        <end position="150"/>
    </location>
</feature>
<dbReference type="EnsemblPlants" id="AUR62044041-RA">
    <property type="protein sequence ID" value="AUR62044041-RA:cds"/>
    <property type="gene ID" value="AUR62044041"/>
</dbReference>
<protein>
    <submittedName>
        <fullName evidence="3">Uncharacterized protein</fullName>
    </submittedName>
</protein>
<sequence>MDSADTLLCFTESLEAFLDKDNFNGALPFVVDHIVRCMEENGEATKGTSLVVVLNTVASDFPKLNLPSNPLHRLECLVNNLLSNGMVVDALKLTSAPFMNLEDEGYLEKSIDYFSKGISMAKIHEQQSLLEKLEQQLCEAEKKKVKFQQAFEEANRHGSKKAVETKDEGTKDEGTKDEGTKDEETKDEGTKDEGGTGEIIPLVEERRPRNFEIPFSVTMESAEDSFVGCIRTNTTGVQKSFIVVDQSQINYFQDLVYLCLRHETLLKVDQSFMDEGEGRILPYMASGKQKQDLVQLVDLMQSVIKLAVPDQSDISFLPDHLKQFFDNVTQFHGSCPLEIVIDHPYFWNTAEKISFTFKLRELVKQNPNPFLLYLNKNELYQDWWDSLQHVYKKLFENAKKRKRIIKAYRNAIDIVRFYGAVYTHINELEYKQDRNNKEAVAVTTAIQEEIFLEIGVAPDIMLQCKANMDMGMLDDFSYSSLTIDGKFTFHSAFPLLNSKFSDAKDISWIWKLHCAPIINLFTWLAVLDRHPTCKILY</sequence>
<dbReference type="Proteomes" id="UP000596660">
    <property type="component" value="Unplaced"/>
</dbReference>
<evidence type="ECO:0000256" key="1">
    <source>
        <dbReference type="SAM" id="Coils"/>
    </source>
</evidence>
<name>A0A803ND53_CHEQI</name>
<feature type="region of interest" description="Disordered" evidence="2">
    <location>
        <begin position="156"/>
        <end position="198"/>
    </location>
</feature>
<evidence type="ECO:0000313" key="4">
    <source>
        <dbReference type="Proteomes" id="UP000596660"/>
    </source>
</evidence>
<reference evidence="3" key="2">
    <citation type="submission" date="2021-03" db="UniProtKB">
        <authorList>
            <consortium name="EnsemblPlants"/>
        </authorList>
    </citation>
    <scope>IDENTIFICATION</scope>
</reference>
<evidence type="ECO:0000256" key="2">
    <source>
        <dbReference type="SAM" id="MobiDB-lite"/>
    </source>
</evidence>
<evidence type="ECO:0000313" key="3">
    <source>
        <dbReference type="EnsemblPlants" id="AUR62044041-RA:cds"/>
    </source>
</evidence>
<reference evidence="3" key="1">
    <citation type="journal article" date="2017" name="Nature">
        <title>The genome of Chenopodium quinoa.</title>
        <authorList>
            <person name="Jarvis D.E."/>
            <person name="Ho Y.S."/>
            <person name="Lightfoot D.J."/>
            <person name="Schmoeckel S.M."/>
            <person name="Li B."/>
            <person name="Borm T.J.A."/>
            <person name="Ohyanagi H."/>
            <person name="Mineta K."/>
            <person name="Michell C.T."/>
            <person name="Saber N."/>
            <person name="Kharbatia N.M."/>
            <person name="Rupper R.R."/>
            <person name="Sharp A.R."/>
            <person name="Dally N."/>
            <person name="Boughton B.A."/>
            <person name="Woo Y.H."/>
            <person name="Gao G."/>
            <person name="Schijlen E.G.W.M."/>
            <person name="Guo X."/>
            <person name="Momin A.A."/>
            <person name="Negrao S."/>
            <person name="Al-Babili S."/>
            <person name="Gehring C."/>
            <person name="Roessner U."/>
            <person name="Jung C."/>
            <person name="Murphy K."/>
            <person name="Arold S.T."/>
            <person name="Gojobori T."/>
            <person name="van der Linden C.G."/>
            <person name="van Loo E.N."/>
            <person name="Jellen E.N."/>
            <person name="Maughan P.J."/>
            <person name="Tester M."/>
        </authorList>
    </citation>
    <scope>NUCLEOTIDE SEQUENCE [LARGE SCALE GENOMIC DNA]</scope>
    <source>
        <strain evidence="3">cv. PI 614886</strain>
    </source>
</reference>
<organism evidence="3 4">
    <name type="scientific">Chenopodium quinoa</name>
    <name type="common">Quinoa</name>
    <dbReference type="NCBI Taxonomy" id="63459"/>
    <lineage>
        <taxon>Eukaryota</taxon>
        <taxon>Viridiplantae</taxon>
        <taxon>Streptophyta</taxon>
        <taxon>Embryophyta</taxon>
        <taxon>Tracheophyta</taxon>
        <taxon>Spermatophyta</taxon>
        <taxon>Magnoliopsida</taxon>
        <taxon>eudicotyledons</taxon>
        <taxon>Gunneridae</taxon>
        <taxon>Pentapetalae</taxon>
        <taxon>Caryophyllales</taxon>
        <taxon>Chenopodiaceae</taxon>
        <taxon>Chenopodioideae</taxon>
        <taxon>Atripliceae</taxon>
        <taxon>Chenopodium</taxon>
    </lineage>
</organism>
<proteinExistence type="predicted"/>
<keyword evidence="4" id="KW-1185">Reference proteome</keyword>
<dbReference type="AlphaFoldDB" id="A0A803ND53"/>